<dbReference type="AlphaFoldDB" id="A0A4Y2TTA7"/>
<reference evidence="1 2" key="1">
    <citation type="journal article" date="2019" name="Sci. Rep.">
        <title>Orb-weaving spider Araneus ventricosus genome elucidates the spidroin gene catalogue.</title>
        <authorList>
            <person name="Kono N."/>
            <person name="Nakamura H."/>
            <person name="Ohtoshi R."/>
            <person name="Moran D.A.P."/>
            <person name="Shinohara A."/>
            <person name="Yoshida Y."/>
            <person name="Fujiwara M."/>
            <person name="Mori M."/>
            <person name="Tomita M."/>
            <person name="Arakawa K."/>
        </authorList>
    </citation>
    <scope>NUCLEOTIDE SEQUENCE [LARGE SCALE GENOMIC DNA]</scope>
</reference>
<organism evidence="1 2">
    <name type="scientific">Araneus ventricosus</name>
    <name type="common">Orbweaver spider</name>
    <name type="synonym">Epeira ventricosa</name>
    <dbReference type="NCBI Taxonomy" id="182803"/>
    <lineage>
        <taxon>Eukaryota</taxon>
        <taxon>Metazoa</taxon>
        <taxon>Ecdysozoa</taxon>
        <taxon>Arthropoda</taxon>
        <taxon>Chelicerata</taxon>
        <taxon>Arachnida</taxon>
        <taxon>Araneae</taxon>
        <taxon>Araneomorphae</taxon>
        <taxon>Entelegynae</taxon>
        <taxon>Araneoidea</taxon>
        <taxon>Araneidae</taxon>
        <taxon>Araneus</taxon>
    </lineage>
</organism>
<evidence type="ECO:0000313" key="1">
    <source>
        <dbReference type="EMBL" id="GBO03768.1"/>
    </source>
</evidence>
<dbReference type="Proteomes" id="UP000499080">
    <property type="component" value="Unassembled WGS sequence"/>
</dbReference>
<protein>
    <submittedName>
        <fullName evidence="1">Uncharacterized protein</fullName>
    </submittedName>
</protein>
<name>A0A4Y2TTA7_ARAVE</name>
<accession>A0A4Y2TTA7</accession>
<sequence>MHFVLSENPPDAGNGKPRPRALHFEYSNLESPVQDVVHSLRCPESLMIVSDSWPIFERNLFQLTSGAALKKNYGWEYTSKDIVPRKSAVRMAHYNLQPRMPNHIG</sequence>
<dbReference type="OrthoDB" id="6465772at2759"/>
<comment type="caution">
    <text evidence="1">The sequence shown here is derived from an EMBL/GenBank/DDBJ whole genome shotgun (WGS) entry which is preliminary data.</text>
</comment>
<proteinExistence type="predicted"/>
<keyword evidence="2" id="KW-1185">Reference proteome</keyword>
<gene>
    <name evidence="1" type="ORF">AVEN_141043_1</name>
</gene>
<evidence type="ECO:0000313" key="2">
    <source>
        <dbReference type="Proteomes" id="UP000499080"/>
    </source>
</evidence>
<dbReference type="EMBL" id="BGPR01030970">
    <property type="protein sequence ID" value="GBO03768.1"/>
    <property type="molecule type" value="Genomic_DNA"/>
</dbReference>